<dbReference type="KEGG" id="vos:KNV97_08335"/>
<evidence type="ECO:0000259" key="9">
    <source>
        <dbReference type="Pfam" id="PF22638"/>
    </source>
</evidence>
<name>A0A975UAT5_9VIBR</name>
<evidence type="ECO:0000256" key="3">
    <source>
        <dbReference type="ARBA" id="ARBA00009677"/>
    </source>
</evidence>
<dbReference type="InterPro" id="IPR010930">
    <property type="entry name" value="Flg_bb/hook_C_dom"/>
</dbReference>
<accession>A0A975UAT5</accession>
<dbReference type="PANTHER" id="PTHR30033">
    <property type="entry name" value="FLAGELLAR HOOK-ASSOCIATED PROTEIN 1"/>
    <property type="match status" value="1"/>
</dbReference>
<dbReference type="EMBL" id="CP076643">
    <property type="protein sequence ID" value="QXO18278.1"/>
    <property type="molecule type" value="Genomic_DNA"/>
</dbReference>
<keyword evidence="6" id="KW-0975">Bacterial flagellum</keyword>
<dbReference type="Pfam" id="PF00460">
    <property type="entry name" value="Flg_bb_rod"/>
    <property type="match status" value="1"/>
</dbReference>
<evidence type="ECO:0000313" key="10">
    <source>
        <dbReference type="EMBL" id="QXO18278.1"/>
    </source>
</evidence>
<dbReference type="NCBIfam" id="TIGR02492">
    <property type="entry name" value="flgK_ends"/>
    <property type="match status" value="1"/>
</dbReference>
<dbReference type="GO" id="GO:0009424">
    <property type="term" value="C:bacterial-type flagellum hook"/>
    <property type="evidence" value="ECO:0007669"/>
    <property type="project" value="InterPro"/>
</dbReference>
<dbReference type="InterPro" id="IPR053927">
    <property type="entry name" value="FlgK_helical"/>
</dbReference>
<evidence type="ECO:0000259" key="8">
    <source>
        <dbReference type="Pfam" id="PF06429"/>
    </source>
</evidence>
<feature type="domain" description="Flagellar basal-body/hook protein C-terminal" evidence="8">
    <location>
        <begin position="417"/>
        <end position="456"/>
    </location>
</feature>
<evidence type="ECO:0000256" key="5">
    <source>
        <dbReference type="ARBA" id="ARBA00022525"/>
    </source>
</evidence>
<feature type="domain" description="Flagellar hook-associated protein FlgK helical" evidence="9">
    <location>
        <begin position="91"/>
        <end position="322"/>
    </location>
</feature>
<evidence type="ECO:0000256" key="4">
    <source>
        <dbReference type="ARBA" id="ARBA00016244"/>
    </source>
</evidence>
<keyword evidence="5" id="KW-0964">Secreted</keyword>
<dbReference type="GO" id="GO:0044780">
    <property type="term" value="P:bacterial-type flagellum assembly"/>
    <property type="evidence" value="ECO:0007669"/>
    <property type="project" value="InterPro"/>
</dbReference>
<feature type="domain" description="Flagellar basal body rod protein N-terminal" evidence="7">
    <location>
        <begin position="5"/>
        <end position="33"/>
    </location>
</feature>
<evidence type="ECO:0000256" key="1">
    <source>
        <dbReference type="ARBA" id="ARBA00004365"/>
    </source>
</evidence>
<dbReference type="Proteomes" id="UP000694232">
    <property type="component" value="Chromosome 1"/>
</dbReference>
<dbReference type="Pfam" id="PF22638">
    <property type="entry name" value="FlgK_D1"/>
    <property type="match status" value="1"/>
</dbReference>
<proteinExistence type="inferred from homology"/>
<sequence length="457" mass="48402">MNLTNIALTGLNANRVALDVTAQNVANVNTPGYSRQQALMASVGGGKYDSLSAGMGVQVTSIRRVTDQFLVKQTWSTGSESAYASRYTTNMSQIENTLGADGFSLSAGLDSLFAALHDASTKPESTPLRQQIINEAEALSRRFNTLTESLYNQHQDMSEQRSAAVSQANSLLSNIAEINQQIVELQGTGGNPAQLMDTRDALVGDLSQMVEVKTTNQANGSMQISLSNGQPLVMGSEFGTLQAVPDSSDAYMANMQVVFGNQSFAIPGQMGGEIGALNDYQAEVLKPYMTAVDDMAQSMADAFNSELALGLDLDGMPGKALFSYDPDNPAASLTMTDITATELALSGDGNPGNSDNLQALIAIGNQPFSIAGFGTQSLNDAFTSMVGEVAIKARQAESDSQAKTTMNEQAIAKRDNVSAVNSDEEAANLMTFANAHNANMKVISTANQLFDTVLQLF</sequence>
<comment type="subcellular location">
    <subcellularLocation>
        <location evidence="1">Bacterial flagellum</location>
    </subcellularLocation>
    <subcellularLocation>
        <location evidence="2">Secreted</location>
    </subcellularLocation>
</comment>
<keyword evidence="10" id="KW-0969">Cilium</keyword>
<gene>
    <name evidence="10" type="primary">flgK</name>
    <name evidence="10" type="ORF">KNV97_08335</name>
</gene>
<evidence type="ECO:0000256" key="2">
    <source>
        <dbReference type="ARBA" id="ARBA00004613"/>
    </source>
</evidence>
<dbReference type="InterPro" id="IPR001444">
    <property type="entry name" value="Flag_bb_rod_N"/>
</dbReference>
<dbReference type="GO" id="GO:0005198">
    <property type="term" value="F:structural molecule activity"/>
    <property type="evidence" value="ECO:0007669"/>
    <property type="project" value="InterPro"/>
</dbReference>
<evidence type="ECO:0000256" key="6">
    <source>
        <dbReference type="ARBA" id="ARBA00023143"/>
    </source>
</evidence>
<keyword evidence="10" id="KW-0282">Flagellum</keyword>
<protein>
    <recommendedName>
        <fullName evidence="4">Flagellar hook-associated protein 1</fullName>
    </recommendedName>
</protein>
<dbReference type="AlphaFoldDB" id="A0A975UAT5"/>
<comment type="similarity">
    <text evidence="3">Belongs to the flagella basal body rod proteins family.</text>
</comment>
<organism evidence="10 11">
    <name type="scientific">Vibrio ostreae</name>
    <dbReference type="NCBI Taxonomy" id="2841925"/>
    <lineage>
        <taxon>Bacteria</taxon>
        <taxon>Pseudomonadati</taxon>
        <taxon>Pseudomonadota</taxon>
        <taxon>Gammaproteobacteria</taxon>
        <taxon>Vibrionales</taxon>
        <taxon>Vibrionaceae</taxon>
        <taxon>Vibrio</taxon>
    </lineage>
</organism>
<dbReference type="Pfam" id="PF06429">
    <property type="entry name" value="Flg_bbr_C"/>
    <property type="match status" value="1"/>
</dbReference>
<reference evidence="10" key="1">
    <citation type="submission" date="2021-06" db="EMBL/GenBank/DDBJ databases">
        <title>Vibrio nov. sp., novel gut bacterium isolated from Yellow Sea oyster.</title>
        <authorList>
            <person name="Muhammad N."/>
            <person name="Nguyen T.H."/>
            <person name="Lee Y.-J."/>
            <person name="Ko J."/>
            <person name="Kim S.-G."/>
        </authorList>
    </citation>
    <scope>NUCLEOTIDE SEQUENCE</scope>
    <source>
        <strain evidence="10">OG9-811</strain>
    </source>
</reference>
<keyword evidence="10" id="KW-0966">Cell projection</keyword>
<dbReference type="GO" id="GO:0005576">
    <property type="term" value="C:extracellular region"/>
    <property type="evidence" value="ECO:0007669"/>
    <property type="project" value="UniProtKB-SubCell"/>
</dbReference>
<dbReference type="RefSeq" id="WP_218562879.1">
    <property type="nucleotide sequence ID" value="NZ_CP076643.1"/>
</dbReference>
<keyword evidence="11" id="KW-1185">Reference proteome</keyword>
<dbReference type="PANTHER" id="PTHR30033:SF1">
    <property type="entry name" value="FLAGELLAR HOOK-ASSOCIATED PROTEIN 1"/>
    <property type="match status" value="1"/>
</dbReference>
<evidence type="ECO:0000313" key="11">
    <source>
        <dbReference type="Proteomes" id="UP000694232"/>
    </source>
</evidence>
<dbReference type="InterPro" id="IPR002371">
    <property type="entry name" value="FlgK"/>
</dbReference>
<evidence type="ECO:0000259" key="7">
    <source>
        <dbReference type="Pfam" id="PF00460"/>
    </source>
</evidence>